<dbReference type="Proteomes" id="UP001162131">
    <property type="component" value="Unassembled WGS sequence"/>
</dbReference>
<gene>
    <name evidence="1" type="ORF">BSTOLATCC_MIC34879</name>
</gene>
<keyword evidence="2" id="KW-1185">Reference proteome</keyword>
<reference evidence="1" key="1">
    <citation type="submission" date="2021-09" db="EMBL/GenBank/DDBJ databases">
        <authorList>
            <consortium name="AG Swart"/>
            <person name="Singh M."/>
            <person name="Singh A."/>
            <person name="Seah K."/>
            <person name="Emmerich C."/>
        </authorList>
    </citation>
    <scope>NUCLEOTIDE SEQUENCE</scope>
    <source>
        <strain evidence="1">ATCC30299</strain>
    </source>
</reference>
<organism evidence="1 2">
    <name type="scientific">Blepharisma stoltei</name>
    <dbReference type="NCBI Taxonomy" id="1481888"/>
    <lineage>
        <taxon>Eukaryota</taxon>
        <taxon>Sar</taxon>
        <taxon>Alveolata</taxon>
        <taxon>Ciliophora</taxon>
        <taxon>Postciliodesmatophora</taxon>
        <taxon>Heterotrichea</taxon>
        <taxon>Heterotrichida</taxon>
        <taxon>Blepharismidae</taxon>
        <taxon>Blepharisma</taxon>
    </lineage>
</organism>
<name>A0AAU9JC68_9CILI</name>
<protein>
    <submittedName>
        <fullName evidence="1">Uncharacterized protein</fullName>
    </submittedName>
</protein>
<proteinExistence type="predicted"/>
<comment type="caution">
    <text evidence="1">The sequence shown here is derived from an EMBL/GenBank/DDBJ whole genome shotgun (WGS) entry which is preliminary data.</text>
</comment>
<evidence type="ECO:0000313" key="1">
    <source>
        <dbReference type="EMBL" id="CAG9323843.1"/>
    </source>
</evidence>
<evidence type="ECO:0000313" key="2">
    <source>
        <dbReference type="Proteomes" id="UP001162131"/>
    </source>
</evidence>
<dbReference type="EMBL" id="CAJZBQ010000035">
    <property type="protein sequence ID" value="CAG9323843.1"/>
    <property type="molecule type" value="Genomic_DNA"/>
</dbReference>
<accession>A0AAU9JC68</accession>
<sequence length="466" mass="53479">MAEEIITLQGIVQPSKMEANVNSDLIEYIIGEGISLACYLPHLRLFLKPVIKEKKWIDIQEIFNVLDDVEFWRNVRELANGFETEINVKLIKAAIFLFSKNKITVPWIKTYYSSYVSLDFESRRNGVKQDPSLLQKSFILVNRFLPLKLISLWLEHNTPNFKHIGRLTPHEYLFLAANTYDRSKLIEERLFSQPGLIIAKDSNTNTFILSETVSSNPDLDKRLEKIMSSQINASNVLFEPQETISDSRSPYKLKKFLRKNKNQVQSKQMNELRVLLQDPNLYEQVKQTLSKSSSIVNKSRTNENFSYQRMRATCGILNSARPYTATNPLKSRSEKDLKSKRMLSDCQLPLDELNRTGGQHHRYIVSFRETDKSNSSSNLIKDCSDSQIRPFSASSTATLKGANRVASSRPMTGSTRPFTANSLANTSVSLTPLIIFKIIERFFDNKVFYKVIYIKLKSSLKLICQS</sequence>
<dbReference type="AlphaFoldDB" id="A0AAU9JC68"/>